<dbReference type="PANTHER" id="PTHR43133">
    <property type="entry name" value="RNA POLYMERASE ECF-TYPE SIGMA FACTO"/>
    <property type="match status" value="1"/>
</dbReference>
<accession>A0A0G1AZ67</accession>
<reference evidence="8 9" key="1">
    <citation type="journal article" date="2015" name="Nature">
        <title>rRNA introns, odd ribosomes, and small enigmatic genomes across a large radiation of phyla.</title>
        <authorList>
            <person name="Brown C.T."/>
            <person name="Hug L.A."/>
            <person name="Thomas B.C."/>
            <person name="Sharon I."/>
            <person name="Castelle C.J."/>
            <person name="Singh A."/>
            <person name="Wilkins M.J."/>
            <person name="Williams K.H."/>
            <person name="Banfield J.F."/>
        </authorList>
    </citation>
    <scope>NUCLEOTIDE SEQUENCE [LARGE SCALE GENOMIC DNA]</scope>
</reference>
<evidence type="ECO:0000256" key="2">
    <source>
        <dbReference type="ARBA" id="ARBA00023015"/>
    </source>
</evidence>
<dbReference type="AlphaFoldDB" id="A0A0G1AZ67"/>
<dbReference type="InterPro" id="IPR013324">
    <property type="entry name" value="RNA_pol_sigma_r3/r4-like"/>
</dbReference>
<dbReference type="InterPro" id="IPR013249">
    <property type="entry name" value="RNA_pol_sigma70_r4_t2"/>
</dbReference>
<evidence type="ECO:0000256" key="1">
    <source>
        <dbReference type="ARBA" id="ARBA00010641"/>
    </source>
</evidence>
<evidence type="ECO:0000256" key="3">
    <source>
        <dbReference type="ARBA" id="ARBA00023082"/>
    </source>
</evidence>
<sequence>MQKIIDDISLKKLRAGDNGEVLRWFKTYEKPLLRFIRTKVGNEHDAQELCQNTFLACLDSLPLFKENSSMWTWMYSIARHEIADYFRKRYAKKVLQMIPFADALLPEQFHDMHDVSLVVRQTLQKLSAYDRELLLQKYVDGCSVAVIAKRMKKSFKSVEAALFRARKLFAVIYEQENE</sequence>
<dbReference type="SUPFAM" id="SSF88659">
    <property type="entry name" value="Sigma3 and sigma4 domains of RNA polymerase sigma factors"/>
    <property type="match status" value="1"/>
</dbReference>
<protein>
    <submittedName>
        <fullName evidence="8">RNA polymerase, sigma-24 subunit, ECF subfamily</fullName>
    </submittedName>
</protein>
<evidence type="ECO:0000259" key="7">
    <source>
        <dbReference type="Pfam" id="PF08281"/>
    </source>
</evidence>
<comment type="similarity">
    <text evidence="1">Belongs to the sigma-70 factor family. ECF subfamily.</text>
</comment>
<feature type="domain" description="RNA polymerase sigma-70 region 2" evidence="6">
    <location>
        <begin position="25"/>
        <end position="89"/>
    </location>
</feature>
<dbReference type="GO" id="GO:0003677">
    <property type="term" value="F:DNA binding"/>
    <property type="evidence" value="ECO:0007669"/>
    <property type="project" value="UniProtKB-KW"/>
</dbReference>
<gene>
    <name evidence="8" type="ORF">UU93_C0035G0012</name>
</gene>
<keyword evidence="2" id="KW-0805">Transcription regulation</keyword>
<dbReference type="InterPro" id="IPR013325">
    <property type="entry name" value="RNA_pol_sigma_r2"/>
</dbReference>
<keyword evidence="4" id="KW-0238">DNA-binding</keyword>
<dbReference type="NCBIfam" id="TIGR02937">
    <property type="entry name" value="sigma70-ECF"/>
    <property type="match status" value="1"/>
</dbReference>
<evidence type="ECO:0000256" key="4">
    <source>
        <dbReference type="ARBA" id="ARBA00023125"/>
    </source>
</evidence>
<dbReference type="EMBL" id="LCCN01000035">
    <property type="protein sequence ID" value="KKS30558.1"/>
    <property type="molecule type" value="Genomic_DNA"/>
</dbReference>
<dbReference type="PANTHER" id="PTHR43133:SF8">
    <property type="entry name" value="RNA POLYMERASE SIGMA FACTOR HI_1459-RELATED"/>
    <property type="match status" value="1"/>
</dbReference>
<dbReference type="STRING" id="1618356.UU93_C0035G0012"/>
<evidence type="ECO:0000313" key="8">
    <source>
        <dbReference type="EMBL" id="KKS30558.1"/>
    </source>
</evidence>
<evidence type="ECO:0000259" key="6">
    <source>
        <dbReference type="Pfam" id="PF04542"/>
    </source>
</evidence>
<dbReference type="InterPro" id="IPR036388">
    <property type="entry name" value="WH-like_DNA-bd_sf"/>
</dbReference>
<dbReference type="Gene3D" id="1.10.10.10">
    <property type="entry name" value="Winged helix-like DNA-binding domain superfamily/Winged helix DNA-binding domain"/>
    <property type="match status" value="1"/>
</dbReference>
<dbReference type="Proteomes" id="UP000034160">
    <property type="component" value="Unassembled WGS sequence"/>
</dbReference>
<evidence type="ECO:0000256" key="5">
    <source>
        <dbReference type="ARBA" id="ARBA00023163"/>
    </source>
</evidence>
<dbReference type="GO" id="GO:0006352">
    <property type="term" value="P:DNA-templated transcription initiation"/>
    <property type="evidence" value="ECO:0007669"/>
    <property type="project" value="InterPro"/>
</dbReference>
<dbReference type="Pfam" id="PF04542">
    <property type="entry name" value="Sigma70_r2"/>
    <property type="match status" value="1"/>
</dbReference>
<dbReference type="InterPro" id="IPR014284">
    <property type="entry name" value="RNA_pol_sigma-70_dom"/>
</dbReference>
<dbReference type="InterPro" id="IPR007627">
    <property type="entry name" value="RNA_pol_sigma70_r2"/>
</dbReference>
<comment type="caution">
    <text evidence="8">The sequence shown here is derived from an EMBL/GenBank/DDBJ whole genome shotgun (WGS) entry which is preliminary data.</text>
</comment>
<dbReference type="InterPro" id="IPR039425">
    <property type="entry name" value="RNA_pol_sigma-70-like"/>
</dbReference>
<feature type="domain" description="RNA polymerase sigma factor 70 region 4 type 2" evidence="7">
    <location>
        <begin position="119"/>
        <end position="167"/>
    </location>
</feature>
<evidence type="ECO:0000313" key="9">
    <source>
        <dbReference type="Proteomes" id="UP000034160"/>
    </source>
</evidence>
<keyword evidence="3" id="KW-0731">Sigma factor</keyword>
<keyword evidence="5" id="KW-0804">Transcription</keyword>
<organism evidence="8 9">
    <name type="scientific">Candidatus Amesbacteria bacterium GW2011_GWA2_42_12</name>
    <dbReference type="NCBI Taxonomy" id="1618356"/>
    <lineage>
        <taxon>Bacteria</taxon>
        <taxon>Candidatus Amesiibacteriota</taxon>
    </lineage>
</organism>
<dbReference type="SUPFAM" id="SSF88946">
    <property type="entry name" value="Sigma2 domain of RNA polymerase sigma factors"/>
    <property type="match status" value="1"/>
</dbReference>
<dbReference type="Gene3D" id="1.10.1740.10">
    <property type="match status" value="1"/>
</dbReference>
<name>A0A0G1AZ67_9BACT</name>
<dbReference type="Pfam" id="PF08281">
    <property type="entry name" value="Sigma70_r4_2"/>
    <property type="match status" value="1"/>
</dbReference>
<proteinExistence type="inferred from homology"/>
<dbReference type="GO" id="GO:0016987">
    <property type="term" value="F:sigma factor activity"/>
    <property type="evidence" value="ECO:0007669"/>
    <property type="project" value="UniProtKB-KW"/>
</dbReference>